<evidence type="ECO:0000313" key="4">
    <source>
        <dbReference type="EMBL" id="OTG08577.1"/>
    </source>
</evidence>
<keyword evidence="2" id="KW-0812">Transmembrane</keyword>
<dbReference type="STRING" id="4232.A0A251TBP0"/>
<feature type="transmembrane region" description="Helical" evidence="2">
    <location>
        <begin position="452"/>
        <end position="483"/>
    </location>
</feature>
<name>A0A251TBP0_HELAN</name>
<feature type="compositionally biased region" description="Low complexity" evidence="1">
    <location>
        <begin position="575"/>
        <end position="588"/>
    </location>
</feature>
<dbReference type="SUPFAM" id="SSF48403">
    <property type="entry name" value="Ankyrin repeat"/>
    <property type="match status" value="1"/>
</dbReference>
<dbReference type="SMART" id="SM00248">
    <property type="entry name" value="ANK"/>
    <property type="match status" value="5"/>
</dbReference>
<dbReference type="Proteomes" id="UP000215914">
    <property type="component" value="Chromosome 11"/>
</dbReference>
<reference evidence="5" key="1">
    <citation type="journal article" date="2017" name="Nature">
        <title>The sunflower genome provides insights into oil metabolism, flowering and Asterid evolution.</title>
        <authorList>
            <person name="Badouin H."/>
            <person name="Gouzy J."/>
            <person name="Grassa C.J."/>
            <person name="Murat F."/>
            <person name="Staton S.E."/>
            <person name="Cottret L."/>
            <person name="Lelandais-Briere C."/>
            <person name="Owens G.L."/>
            <person name="Carrere S."/>
            <person name="Mayjonade B."/>
            <person name="Legrand L."/>
            <person name="Gill N."/>
            <person name="Kane N.C."/>
            <person name="Bowers J.E."/>
            <person name="Hubner S."/>
            <person name="Bellec A."/>
            <person name="Berard A."/>
            <person name="Berges H."/>
            <person name="Blanchet N."/>
            <person name="Boniface M.C."/>
            <person name="Brunel D."/>
            <person name="Catrice O."/>
            <person name="Chaidir N."/>
            <person name="Claudel C."/>
            <person name="Donnadieu C."/>
            <person name="Faraut T."/>
            <person name="Fievet G."/>
            <person name="Helmstetter N."/>
            <person name="King M."/>
            <person name="Knapp S.J."/>
            <person name="Lai Z."/>
            <person name="Le Paslier M.C."/>
            <person name="Lippi Y."/>
            <person name="Lorenzon L."/>
            <person name="Mandel J.R."/>
            <person name="Marage G."/>
            <person name="Marchand G."/>
            <person name="Marquand E."/>
            <person name="Bret-Mestries E."/>
            <person name="Morien E."/>
            <person name="Nambeesan S."/>
            <person name="Nguyen T."/>
            <person name="Pegot-Espagnet P."/>
            <person name="Pouilly N."/>
            <person name="Raftis F."/>
            <person name="Sallet E."/>
            <person name="Schiex T."/>
            <person name="Thomas J."/>
            <person name="Vandecasteele C."/>
            <person name="Vares D."/>
            <person name="Vear F."/>
            <person name="Vautrin S."/>
            <person name="Crespi M."/>
            <person name="Mangin B."/>
            <person name="Burke J.M."/>
            <person name="Salse J."/>
            <person name="Munos S."/>
            <person name="Vincourt P."/>
            <person name="Rieseberg L.H."/>
            <person name="Langlade N.B."/>
        </authorList>
    </citation>
    <scope>NUCLEOTIDE SEQUENCE [LARGE SCALE GENOMIC DNA]</scope>
    <source>
        <strain evidence="5">cv. SF193</strain>
    </source>
</reference>
<evidence type="ECO:0000256" key="1">
    <source>
        <dbReference type="SAM" id="MobiDB-lite"/>
    </source>
</evidence>
<dbReference type="EMBL" id="CM007900">
    <property type="protein sequence ID" value="OTG08577.1"/>
    <property type="molecule type" value="Genomic_DNA"/>
</dbReference>
<dbReference type="PANTHER" id="PTHR24177:SF335">
    <property type="entry name" value="PGG DOMAIN-CONTAINING PROTEIN"/>
    <property type="match status" value="1"/>
</dbReference>
<proteinExistence type="predicted"/>
<dbReference type="InterPro" id="IPR036770">
    <property type="entry name" value="Ankyrin_rpt-contain_sf"/>
</dbReference>
<feature type="transmembrane region" description="Helical" evidence="2">
    <location>
        <begin position="495"/>
        <end position="519"/>
    </location>
</feature>
<gene>
    <name evidence="4" type="ORF">HannXRQ_Chr11g0343281</name>
</gene>
<dbReference type="Gene3D" id="1.25.40.20">
    <property type="entry name" value="Ankyrin repeat-containing domain"/>
    <property type="match status" value="2"/>
</dbReference>
<dbReference type="PANTHER" id="PTHR24177">
    <property type="entry name" value="CASKIN"/>
    <property type="match status" value="1"/>
</dbReference>
<evidence type="ECO:0000259" key="3">
    <source>
        <dbReference type="Pfam" id="PF13962"/>
    </source>
</evidence>
<protein>
    <submittedName>
        <fullName evidence="4">Putative ankyrin repeat family protein</fullName>
    </submittedName>
</protein>
<accession>A0A251TBP0</accession>
<keyword evidence="5" id="KW-1185">Reference proteome</keyword>
<dbReference type="Pfam" id="PF13962">
    <property type="entry name" value="PGG"/>
    <property type="match status" value="1"/>
</dbReference>
<dbReference type="OMA" id="WIYNSCI"/>
<dbReference type="AlphaFoldDB" id="A0A251TBP0"/>
<dbReference type="InterPro" id="IPR026961">
    <property type="entry name" value="PGG_dom"/>
</dbReference>
<evidence type="ECO:0000256" key="2">
    <source>
        <dbReference type="SAM" id="Phobius"/>
    </source>
</evidence>
<dbReference type="FunCoup" id="A0A251TBP0">
    <property type="interactions" value="194"/>
</dbReference>
<keyword evidence="2" id="KW-1133">Transmembrane helix</keyword>
<sequence>MFTGVEKHHLYEDLYNAIEDDDMERVNVILKKEPNATTSIVSSHGDTALHIAILSGKIEIALDLVKKIPPEELEISNEFGATPLSLAAITENITLAKAMVEKNNNLVTLKSGNTDQSSLPVIVASMYGRKRMVHYLYSKTPKHLLDPNNPDPKYKLDGVLLLNNLITADFYDIASELLKLFPKLGIMADHHDDYALHKLAHKPSAFASGSKFPYWKQWIYNLPDIKYLHDRKLVNDEASNLLGCIFKGIKGMNHLELERLEIDKAVHNAIKHGIVEFVEELLTYNPDFIWRKDKRGRSIFSHAIVLRQEKIFSLFCRLGTKKSIVASRHDIFQNNFLHLAAKLSPPAQLERVSGAALQMQRELQWYKEVESLVQPKYKDQVNESHRKPATLFTQEHKDLAKEGEKWMKNTAGSSMIVGTLIAAVMFTTAFTVPGGNDEKSGLPIMLYMDSNVFMIFMISNGLSLFASTTSVLMFLGILTARYAEDDFLVSLPTKLILGIACLFFSIVTMMISFATALYLELHKTLSWVSIPLILLSTFPVVLFSALQFPLLIEMVIRTYGSSIFDKHSKHASMIKKPQQYPPQQNNDDYSMKVEDTGDSSMNVCLDA</sequence>
<dbReference type="GO" id="GO:0016020">
    <property type="term" value="C:membrane"/>
    <property type="evidence" value="ECO:0000318"/>
    <property type="project" value="GO_Central"/>
</dbReference>
<dbReference type="InParanoid" id="A0A251TBP0"/>
<dbReference type="InterPro" id="IPR002110">
    <property type="entry name" value="Ankyrin_rpt"/>
</dbReference>
<feature type="transmembrane region" description="Helical" evidence="2">
    <location>
        <begin position="411"/>
        <end position="432"/>
    </location>
</feature>
<feature type="region of interest" description="Disordered" evidence="1">
    <location>
        <begin position="573"/>
        <end position="592"/>
    </location>
</feature>
<keyword evidence="2" id="KW-0472">Membrane</keyword>
<evidence type="ECO:0000313" key="5">
    <source>
        <dbReference type="Proteomes" id="UP000215914"/>
    </source>
</evidence>
<feature type="domain" description="PGG" evidence="3">
    <location>
        <begin position="404"/>
        <end position="519"/>
    </location>
</feature>
<feature type="transmembrane region" description="Helical" evidence="2">
    <location>
        <begin position="525"/>
        <end position="552"/>
    </location>
</feature>
<organism evidence="4 5">
    <name type="scientific">Helianthus annuus</name>
    <name type="common">Common sunflower</name>
    <dbReference type="NCBI Taxonomy" id="4232"/>
    <lineage>
        <taxon>Eukaryota</taxon>
        <taxon>Viridiplantae</taxon>
        <taxon>Streptophyta</taxon>
        <taxon>Embryophyta</taxon>
        <taxon>Tracheophyta</taxon>
        <taxon>Spermatophyta</taxon>
        <taxon>Magnoliopsida</taxon>
        <taxon>eudicotyledons</taxon>
        <taxon>Gunneridae</taxon>
        <taxon>Pentapetalae</taxon>
        <taxon>asterids</taxon>
        <taxon>campanulids</taxon>
        <taxon>Asterales</taxon>
        <taxon>Asteraceae</taxon>
        <taxon>Asteroideae</taxon>
        <taxon>Heliantheae alliance</taxon>
        <taxon>Heliantheae</taxon>
        <taxon>Helianthus</taxon>
    </lineage>
</organism>